<proteinExistence type="predicted"/>
<evidence type="ECO:0008006" key="4">
    <source>
        <dbReference type="Google" id="ProtNLM"/>
    </source>
</evidence>
<feature type="region of interest" description="Disordered" evidence="1">
    <location>
        <begin position="43"/>
        <end position="66"/>
    </location>
</feature>
<reference evidence="2 3" key="1">
    <citation type="submission" date="2024-05" db="EMBL/GenBank/DDBJ databases">
        <title>Genome sequencing and assembly of Indian major carp, Cirrhinus mrigala (Hamilton, 1822).</title>
        <authorList>
            <person name="Mohindra V."/>
            <person name="Chowdhury L.M."/>
            <person name="Lal K."/>
            <person name="Jena J.K."/>
        </authorList>
    </citation>
    <scope>NUCLEOTIDE SEQUENCE [LARGE SCALE GENOMIC DNA]</scope>
    <source>
        <strain evidence="2">CM1030</strain>
        <tissue evidence="2">Blood</tissue>
    </source>
</reference>
<feature type="compositionally biased region" description="Acidic residues" evidence="1">
    <location>
        <begin position="56"/>
        <end position="66"/>
    </location>
</feature>
<dbReference type="Proteomes" id="UP001529510">
    <property type="component" value="Unassembled WGS sequence"/>
</dbReference>
<feature type="non-terminal residue" evidence="2">
    <location>
        <position position="1"/>
    </location>
</feature>
<dbReference type="AlphaFoldDB" id="A0ABD0NSU6"/>
<keyword evidence="3" id="KW-1185">Reference proteome</keyword>
<evidence type="ECO:0000256" key="1">
    <source>
        <dbReference type="SAM" id="MobiDB-lite"/>
    </source>
</evidence>
<evidence type="ECO:0000313" key="2">
    <source>
        <dbReference type="EMBL" id="KAL0164320.1"/>
    </source>
</evidence>
<gene>
    <name evidence="2" type="ORF">M9458_040073</name>
</gene>
<dbReference type="EMBL" id="JAMKFB020000020">
    <property type="protein sequence ID" value="KAL0164320.1"/>
    <property type="molecule type" value="Genomic_DNA"/>
</dbReference>
<feature type="non-terminal residue" evidence="2">
    <location>
        <position position="66"/>
    </location>
</feature>
<sequence>LLAVEEQLEQDVPQPQDVHTPVSLIEEDTHEFPVSEVLTTAEEQLEKDVNIPVSSSEDDQEEELET</sequence>
<organism evidence="2 3">
    <name type="scientific">Cirrhinus mrigala</name>
    <name type="common">Mrigala</name>
    <dbReference type="NCBI Taxonomy" id="683832"/>
    <lineage>
        <taxon>Eukaryota</taxon>
        <taxon>Metazoa</taxon>
        <taxon>Chordata</taxon>
        <taxon>Craniata</taxon>
        <taxon>Vertebrata</taxon>
        <taxon>Euteleostomi</taxon>
        <taxon>Actinopterygii</taxon>
        <taxon>Neopterygii</taxon>
        <taxon>Teleostei</taxon>
        <taxon>Ostariophysi</taxon>
        <taxon>Cypriniformes</taxon>
        <taxon>Cyprinidae</taxon>
        <taxon>Labeoninae</taxon>
        <taxon>Labeonini</taxon>
        <taxon>Cirrhinus</taxon>
    </lineage>
</organism>
<protein>
    <recommendedName>
        <fullName evidence="4">Pinin</fullName>
    </recommendedName>
</protein>
<evidence type="ECO:0000313" key="3">
    <source>
        <dbReference type="Proteomes" id="UP001529510"/>
    </source>
</evidence>
<accession>A0ABD0NSU6</accession>
<comment type="caution">
    <text evidence="2">The sequence shown here is derived from an EMBL/GenBank/DDBJ whole genome shotgun (WGS) entry which is preliminary data.</text>
</comment>
<name>A0ABD0NSU6_CIRMR</name>